<evidence type="ECO:0000313" key="8">
    <source>
        <dbReference type="Proteomes" id="UP001206925"/>
    </source>
</evidence>
<evidence type="ECO:0000256" key="3">
    <source>
        <dbReference type="ARBA" id="ARBA00022833"/>
    </source>
</evidence>
<evidence type="ECO:0000256" key="5">
    <source>
        <dbReference type="SAM" id="Coils"/>
    </source>
</evidence>
<name>A0AAD5BK98_AMBAR</name>
<dbReference type="GO" id="GO:0004842">
    <property type="term" value="F:ubiquitin-protein transferase activity"/>
    <property type="evidence" value="ECO:0007669"/>
    <property type="project" value="TreeGrafter"/>
</dbReference>
<gene>
    <name evidence="7" type="ORF">M8C21_031210</name>
</gene>
<dbReference type="PANTHER" id="PTHR42647">
    <property type="entry name" value="SBP (S-RIBONUCLEASE BINDING PROTEIN) FAMILY PROTEIN"/>
    <property type="match status" value="1"/>
</dbReference>
<protein>
    <recommendedName>
        <fullName evidence="6">RING-type domain-containing protein</fullName>
    </recommendedName>
</protein>
<dbReference type="EMBL" id="JAMZMK010012160">
    <property type="protein sequence ID" value="KAI7724785.1"/>
    <property type="molecule type" value="Genomic_DNA"/>
</dbReference>
<organism evidence="7 8">
    <name type="scientific">Ambrosia artemisiifolia</name>
    <name type="common">Common ragweed</name>
    <dbReference type="NCBI Taxonomy" id="4212"/>
    <lineage>
        <taxon>Eukaryota</taxon>
        <taxon>Viridiplantae</taxon>
        <taxon>Streptophyta</taxon>
        <taxon>Embryophyta</taxon>
        <taxon>Tracheophyta</taxon>
        <taxon>Spermatophyta</taxon>
        <taxon>Magnoliopsida</taxon>
        <taxon>eudicotyledons</taxon>
        <taxon>Gunneridae</taxon>
        <taxon>Pentapetalae</taxon>
        <taxon>asterids</taxon>
        <taxon>campanulids</taxon>
        <taxon>Asterales</taxon>
        <taxon>Asteraceae</taxon>
        <taxon>Asteroideae</taxon>
        <taxon>Heliantheae alliance</taxon>
        <taxon>Heliantheae</taxon>
        <taxon>Ambrosia</taxon>
    </lineage>
</organism>
<evidence type="ECO:0000313" key="7">
    <source>
        <dbReference type="EMBL" id="KAI7724785.1"/>
    </source>
</evidence>
<keyword evidence="1" id="KW-0479">Metal-binding</keyword>
<keyword evidence="3" id="KW-0862">Zinc</keyword>
<feature type="domain" description="RING-type" evidence="6">
    <location>
        <begin position="265"/>
        <end position="300"/>
    </location>
</feature>
<dbReference type="PIRSF" id="PIRSF036836">
    <property type="entry name" value="RNase_bind_SBP1"/>
    <property type="match status" value="1"/>
</dbReference>
<comment type="caution">
    <text evidence="7">The sequence shown here is derived from an EMBL/GenBank/DDBJ whole genome shotgun (WGS) entry which is preliminary data.</text>
</comment>
<dbReference type="Pfam" id="PF13920">
    <property type="entry name" value="zf-C3HC4_3"/>
    <property type="match status" value="1"/>
</dbReference>
<evidence type="ECO:0000256" key="4">
    <source>
        <dbReference type="PROSITE-ProRule" id="PRU00175"/>
    </source>
</evidence>
<dbReference type="Proteomes" id="UP001206925">
    <property type="component" value="Unassembled WGS sequence"/>
</dbReference>
<dbReference type="FunFam" id="3.30.40.10:FF:000239">
    <property type="entry name" value="probable BOI-related E3 ubiquitin-protein ligase 2"/>
    <property type="match status" value="1"/>
</dbReference>
<keyword evidence="5" id="KW-0175">Coiled coil</keyword>
<keyword evidence="2 4" id="KW-0863">Zinc-finger</keyword>
<evidence type="ECO:0000256" key="1">
    <source>
        <dbReference type="ARBA" id="ARBA00022723"/>
    </source>
</evidence>
<dbReference type="AlphaFoldDB" id="A0AAD5BK98"/>
<dbReference type="Gene3D" id="3.30.40.10">
    <property type="entry name" value="Zinc/RING finger domain, C3HC4 (zinc finger)"/>
    <property type="match status" value="1"/>
</dbReference>
<reference evidence="7" key="1">
    <citation type="submission" date="2022-06" db="EMBL/GenBank/DDBJ databases">
        <title>Uncovering the hologenomic basis of an extraordinary plant invasion.</title>
        <authorList>
            <person name="Bieker V.C."/>
            <person name="Martin M.D."/>
            <person name="Gilbert T."/>
            <person name="Hodgins K."/>
            <person name="Battlay P."/>
            <person name="Petersen B."/>
            <person name="Wilson J."/>
        </authorList>
    </citation>
    <scope>NUCLEOTIDE SEQUENCE</scope>
    <source>
        <strain evidence="7">AA19_3_7</strain>
        <tissue evidence="7">Leaf</tissue>
    </source>
</reference>
<dbReference type="CDD" id="cd16649">
    <property type="entry name" value="mRING-HC-C3HC5_CGRF1-like"/>
    <property type="match status" value="1"/>
</dbReference>
<accession>A0AAD5BK98</accession>
<feature type="coiled-coil region" evidence="5">
    <location>
        <begin position="175"/>
        <end position="202"/>
    </location>
</feature>
<dbReference type="InterPro" id="IPR001841">
    <property type="entry name" value="Znf_RING"/>
</dbReference>
<evidence type="ECO:0000256" key="2">
    <source>
        <dbReference type="ARBA" id="ARBA00022771"/>
    </source>
</evidence>
<sequence>MLGGSNNNPVVPVFVDENLFHYPSNASNQLQLFGKVNYDYNSPVFRPNKRPREVDANLMQNKLPISLSHNFYHDDSDRPSSIPNPHHVSTGLKLSYDDEERNSSITSASASMTLAPSIMSSIGDSITTELDQHKEEFERFIMIQEEKMLKGLRDIRQRHMTSFLAAVEKGVGDKLHEKDMEIENINRKNKELMERIKQVANEAQNWHYRAKYNESMVNLLQTNLQQALACGNDNQFKEGFGDTDDVEVSSNDYLGLTNTIRKSTCKACRANEVSVLVMPCRHLSLCKDCDSFTTMCPVCQMVKTVSVEVYLS</sequence>
<keyword evidence="8" id="KW-1185">Reference proteome</keyword>
<evidence type="ECO:0000259" key="6">
    <source>
        <dbReference type="PROSITE" id="PS50089"/>
    </source>
</evidence>
<dbReference type="GO" id="GO:0008270">
    <property type="term" value="F:zinc ion binding"/>
    <property type="evidence" value="ECO:0007669"/>
    <property type="project" value="UniProtKB-KW"/>
</dbReference>
<dbReference type="PANTHER" id="PTHR42647:SF9">
    <property type="entry name" value="S-RIBONUCLEASE BINDING PROTEIN SBP1-RELATED"/>
    <property type="match status" value="1"/>
</dbReference>
<dbReference type="PROSITE" id="PS50089">
    <property type="entry name" value="ZF_RING_2"/>
    <property type="match status" value="1"/>
</dbReference>
<proteinExistence type="predicted"/>
<dbReference type="InterPro" id="IPR013083">
    <property type="entry name" value="Znf_RING/FYVE/PHD"/>
</dbReference>